<evidence type="ECO:0000313" key="5">
    <source>
        <dbReference type="EMBL" id="RSD27907.1"/>
    </source>
</evidence>
<evidence type="ECO:0000256" key="2">
    <source>
        <dbReference type="SAM" id="SignalP"/>
    </source>
</evidence>
<comment type="caution">
    <text evidence="5">The sequence shown here is derived from an EMBL/GenBank/DDBJ whole genome shotgun (WGS) entry which is preliminary data.</text>
</comment>
<evidence type="ECO:0000313" key="7">
    <source>
        <dbReference type="Proteomes" id="UP000565719"/>
    </source>
</evidence>
<dbReference type="SUPFAM" id="SSF56925">
    <property type="entry name" value="OMPA-like"/>
    <property type="match status" value="1"/>
</dbReference>
<evidence type="ECO:0000256" key="1">
    <source>
        <dbReference type="ARBA" id="ARBA00022729"/>
    </source>
</evidence>
<sequence length="181" mass="19415">MKKILILSTIMWSSASYAATHQIGIGIGGADVSGPNNWSDSGFVGKIDYAYQFHSNFAVEVGYAAAEGMTDTVFSALLASNRQAVDYSTGYTGLKVNISPLSFLNFYAVGGANYSSVKQSYTPIGSASEKTDTHTGLHPYYGVGTEVVILNTLGLGVEYRKFILANDFESDAVFAEINIKF</sequence>
<proteinExistence type="predicted"/>
<organism evidence="5 6">
    <name type="scientific">Vibrio pectenicida</name>
    <dbReference type="NCBI Taxonomy" id="62763"/>
    <lineage>
        <taxon>Bacteria</taxon>
        <taxon>Pseudomonadati</taxon>
        <taxon>Pseudomonadota</taxon>
        <taxon>Gammaproteobacteria</taxon>
        <taxon>Vibrionales</taxon>
        <taxon>Vibrionaceae</taxon>
        <taxon>Vibrio</taxon>
    </lineage>
</organism>
<dbReference type="Pfam" id="PF13505">
    <property type="entry name" value="OMP_b-brl"/>
    <property type="match status" value="1"/>
</dbReference>
<feature type="domain" description="Outer membrane protein beta-barrel" evidence="3">
    <location>
        <begin position="8"/>
        <end position="173"/>
    </location>
</feature>
<keyword evidence="1 2" id="KW-0732">Signal</keyword>
<name>A0A427TU30_9VIBR</name>
<reference evidence="5 6" key="1">
    <citation type="submission" date="2018-12" db="EMBL/GenBank/DDBJ databases">
        <title>Genomic taxonomy of the Vibrionaceae family.</title>
        <authorList>
            <person name="Gomez-Gil B."/>
            <person name="Enciso-Ibarra K."/>
        </authorList>
    </citation>
    <scope>NUCLEOTIDE SEQUENCE [LARGE SCALE GENOMIC DNA]</scope>
    <source>
        <strain evidence="5 6">CAIM 594</strain>
    </source>
</reference>
<evidence type="ECO:0000313" key="4">
    <source>
        <dbReference type="EMBL" id="NOH73234.1"/>
    </source>
</evidence>
<accession>A0A427TU30</accession>
<dbReference type="RefSeq" id="WP_125323408.1">
    <property type="nucleotide sequence ID" value="NZ_AP024889.1"/>
</dbReference>
<dbReference type="InterPro" id="IPR027385">
    <property type="entry name" value="Beta-barrel_OMP"/>
</dbReference>
<dbReference type="OrthoDB" id="7063872at2"/>
<dbReference type="InterPro" id="IPR011250">
    <property type="entry name" value="OMP/PagP_B-barrel"/>
</dbReference>
<dbReference type="Proteomes" id="UP000565719">
    <property type="component" value="Unassembled WGS sequence"/>
</dbReference>
<gene>
    <name evidence="5" type="ORF">EJA03_19545</name>
    <name evidence="4" type="ORF">F0225_18115</name>
</gene>
<dbReference type="Gene3D" id="2.40.160.20">
    <property type="match status" value="1"/>
</dbReference>
<keyword evidence="6" id="KW-1185">Reference proteome</keyword>
<evidence type="ECO:0000259" key="3">
    <source>
        <dbReference type="Pfam" id="PF13505"/>
    </source>
</evidence>
<reference evidence="4 7" key="2">
    <citation type="submission" date="2019-09" db="EMBL/GenBank/DDBJ databases">
        <title>Draft genome sequencing and comparative genomics of hatchery-associated Vibrios.</title>
        <authorList>
            <person name="Kehlet-Delgado H."/>
            <person name="Mueller R.S."/>
        </authorList>
    </citation>
    <scope>NUCLEOTIDE SEQUENCE [LARGE SCALE GENOMIC DNA]</scope>
    <source>
        <strain evidence="4 7">99-46-Y</strain>
    </source>
</reference>
<dbReference type="EMBL" id="VTXC01000075">
    <property type="protein sequence ID" value="NOH73234.1"/>
    <property type="molecule type" value="Genomic_DNA"/>
</dbReference>
<dbReference type="Proteomes" id="UP000269041">
    <property type="component" value="Unassembled WGS sequence"/>
</dbReference>
<dbReference type="EMBL" id="RSFA01000173">
    <property type="protein sequence ID" value="RSD27907.1"/>
    <property type="molecule type" value="Genomic_DNA"/>
</dbReference>
<feature type="signal peptide" evidence="2">
    <location>
        <begin position="1"/>
        <end position="18"/>
    </location>
</feature>
<protein>
    <submittedName>
        <fullName evidence="5">Porin family protein</fullName>
    </submittedName>
</protein>
<evidence type="ECO:0000313" key="6">
    <source>
        <dbReference type="Proteomes" id="UP000269041"/>
    </source>
</evidence>
<dbReference type="AlphaFoldDB" id="A0A427TU30"/>
<feature type="chain" id="PRO_5044603558" evidence="2">
    <location>
        <begin position="19"/>
        <end position="181"/>
    </location>
</feature>